<keyword evidence="2" id="KW-1185">Reference proteome</keyword>
<evidence type="ECO:0000313" key="2">
    <source>
        <dbReference type="Proteomes" id="UP000005615"/>
    </source>
</evidence>
<reference evidence="1 2" key="1">
    <citation type="journal article" date="2011" name="J. Bacteriol.">
        <title>Genome sequence of strain IMCC3088, a proteorhodopsin-containing marine bacterium belonging to the OM60/NOR5 clade.</title>
        <authorList>
            <person name="Jang Y."/>
            <person name="Oh H.M."/>
            <person name="Kang I."/>
            <person name="Lee K."/>
            <person name="Yang S.J."/>
            <person name="Cho J.C."/>
        </authorList>
    </citation>
    <scope>NUCLEOTIDE SEQUENCE [LARGE SCALE GENOMIC DNA]</scope>
    <source>
        <strain evidence="1 2">IMCC3088</strain>
    </source>
</reference>
<protein>
    <submittedName>
        <fullName evidence="1">Uncharacterized protein</fullName>
    </submittedName>
</protein>
<evidence type="ECO:0000313" key="1">
    <source>
        <dbReference type="EMBL" id="EGG28264.1"/>
    </source>
</evidence>
<comment type="caution">
    <text evidence="1">The sequence shown here is derived from an EMBL/GenBank/DDBJ whole genome shotgun (WGS) entry which is preliminary data.</text>
</comment>
<dbReference type="STRING" id="2518989.IMCC3088_562"/>
<dbReference type="AlphaFoldDB" id="F3L5Y3"/>
<sequence>MTRLTTHPQKAVFETAAFEVVVKLALHIAGQFPALRRQMGSERRVVFFDDPIEQGLLGPVTLVTTSVLVPAGHPGRHLGHDPHPCDTVFLYSLSLSCEILKSQL</sequence>
<dbReference type="EMBL" id="AEIG01000141">
    <property type="protein sequence ID" value="EGG28264.1"/>
    <property type="molecule type" value="Genomic_DNA"/>
</dbReference>
<dbReference type="Proteomes" id="UP000005615">
    <property type="component" value="Unassembled WGS sequence"/>
</dbReference>
<gene>
    <name evidence="1" type="ORF">IMCC3088_562</name>
</gene>
<name>F3L5Y3_9GAMM</name>
<organism evidence="1 2">
    <name type="scientific">Aequoribacter fuscus</name>
    <dbReference type="NCBI Taxonomy" id="2518989"/>
    <lineage>
        <taxon>Bacteria</taxon>
        <taxon>Pseudomonadati</taxon>
        <taxon>Pseudomonadota</taxon>
        <taxon>Gammaproteobacteria</taxon>
        <taxon>Cellvibrionales</taxon>
        <taxon>Halieaceae</taxon>
        <taxon>Aequoribacter</taxon>
    </lineage>
</organism>
<proteinExistence type="predicted"/>
<accession>F3L5Y3</accession>